<proteinExistence type="predicted"/>
<accession>A0A1I4Q8J2</accession>
<dbReference type="GO" id="GO:0006508">
    <property type="term" value="P:proteolysis"/>
    <property type="evidence" value="ECO:0007669"/>
    <property type="project" value="InterPro"/>
</dbReference>
<keyword evidence="3" id="KW-1185">Reference proteome</keyword>
<dbReference type="SUPFAM" id="SSF53474">
    <property type="entry name" value="alpha/beta-Hydrolases"/>
    <property type="match status" value="1"/>
</dbReference>
<dbReference type="Gene3D" id="3.40.50.1820">
    <property type="entry name" value="alpha/beta hydrolase"/>
    <property type="match status" value="1"/>
</dbReference>
<sequence>MTTDTATDHAVPTSASAPFGTWPSSISAARVAAGATPLSQLALGGADGADIFWLAGRAAEAGRNTLLRHHGARSDELTPAPFNVRSRVHEYGGGAYAVDGATVYFSHFADNLLYRCEVDGDAAPRALTRPGRQRHADFVVDRRRQRLISVRELHGEGAAQPDNCLCAIGADGAETVLAQGHDFYAAPRLSPDGRALAWLSWDHPRMPWQGSELWLAAVNDDGSLGAPTLVAGGAEEAICQPEWSPDNRLHFVSDRSGWWNLYRLDQTGGQAGGGRRVEALCPMQAEFATPHWTFGGSMYGFRSAGEIICTYIEQGVSRLGRLLLGSGKLEAIANPYQEIRELRVGAGFVALLGGGPTIALELARIEFTSEEVEVLAQSIAELPATNDLSVPASIRYPSANGRESHAFFYPPCNSRLHGPAGALPPVIVISHGGPTGMTTNTLKLATQFWTSRGFGVLDVNYGGSSGFGRAYRDALKGQWGVVDVEDCIAGARALVARGLADGERLIIRGGSAGGLTTLCALTFHDVFKLGASYYGVSDLKGLDQDSHKFESHYNAYLIAPQPAAEALYLARSPIHHTDRLARPMIFFQGLDDKVVPPQQSESMVAALKARGVPVAYVPLEGEGHGFRKAENIVRTLEAELYFYQRMFGLHTPGAAAPVEIHNLPDAPAA</sequence>
<name>A0A1I4Q8J2_9BURK</name>
<dbReference type="GO" id="GO:0008236">
    <property type="term" value="F:serine-type peptidase activity"/>
    <property type="evidence" value="ECO:0007669"/>
    <property type="project" value="InterPro"/>
</dbReference>
<dbReference type="OrthoDB" id="4269629at2"/>
<dbReference type="EMBL" id="FOTW01000018">
    <property type="protein sequence ID" value="SFM36412.1"/>
    <property type="molecule type" value="Genomic_DNA"/>
</dbReference>
<dbReference type="InterPro" id="IPR029058">
    <property type="entry name" value="AB_hydrolase_fold"/>
</dbReference>
<dbReference type="Pfam" id="PF00326">
    <property type="entry name" value="Peptidase_S9"/>
    <property type="match status" value="1"/>
</dbReference>
<dbReference type="AlphaFoldDB" id="A0A1I4Q8J2"/>
<evidence type="ECO:0000313" key="2">
    <source>
        <dbReference type="EMBL" id="SFM36412.1"/>
    </source>
</evidence>
<dbReference type="Proteomes" id="UP000199470">
    <property type="component" value="Unassembled WGS sequence"/>
</dbReference>
<dbReference type="PANTHER" id="PTHR43056">
    <property type="entry name" value="PEPTIDASE S9 PROLYL OLIGOPEPTIDASE"/>
    <property type="match status" value="1"/>
</dbReference>
<dbReference type="RefSeq" id="WP_093389297.1">
    <property type="nucleotide sequence ID" value="NZ_FOTW01000018.1"/>
</dbReference>
<dbReference type="InterPro" id="IPR001375">
    <property type="entry name" value="Peptidase_S9_cat"/>
</dbReference>
<dbReference type="STRING" id="758825.SAMN02982985_03821"/>
<reference evidence="2 3" key="1">
    <citation type="submission" date="2016-10" db="EMBL/GenBank/DDBJ databases">
        <authorList>
            <person name="de Groot N.N."/>
        </authorList>
    </citation>
    <scope>NUCLEOTIDE SEQUENCE [LARGE SCALE GENOMIC DNA]</scope>
    <source>
        <strain evidence="2 3">ATCC 43154</strain>
    </source>
</reference>
<dbReference type="Gene3D" id="2.120.10.30">
    <property type="entry name" value="TolB, C-terminal domain"/>
    <property type="match status" value="1"/>
</dbReference>
<keyword evidence="2" id="KW-0645">Protease</keyword>
<keyword evidence="2" id="KW-0378">Hydrolase</keyword>
<dbReference type="InterPro" id="IPR050585">
    <property type="entry name" value="Xaa-Pro_dipeptidyl-ppase/CocE"/>
</dbReference>
<dbReference type="SUPFAM" id="SSF82171">
    <property type="entry name" value="DPP6 N-terminal domain-like"/>
    <property type="match status" value="1"/>
</dbReference>
<protein>
    <submittedName>
        <fullName evidence="2">Dipeptidyl aminopeptidase/acylaminoacyl peptidase</fullName>
    </submittedName>
</protein>
<dbReference type="PANTHER" id="PTHR43056:SF5">
    <property type="entry name" value="PEPTIDASE S9 PROLYL OLIGOPEPTIDASE CATALYTIC DOMAIN-CONTAINING PROTEIN"/>
    <property type="match status" value="1"/>
</dbReference>
<dbReference type="GO" id="GO:0004177">
    <property type="term" value="F:aminopeptidase activity"/>
    <property type="evidence" value="ECO:0007669"/>
    <property type="project" value="UniProtKB-KW"/>
</dbReference>
<feature type="domain" description="Peptidase S9 prolyl oligopeptidase catalytic" evidence="1">
    <location>
        <begin position="443"/>
        <end position="648"/>
    </location>
</feature>
<dbReference type="InterPro" id="IPR011042">
    <property type="entry name" value="6-blade_b-propeller_TolB-like"/>
</dbReference>
<evidence type="ECO:0000259" key="1">
    <source>
        <dbReference type="Pfam" id="PF00326"/>
    </source>
</evidence>
<gene>
    <name evidence="2" type="ORF">SAMN02982985_03821</name>
</gene>
<evidence type="ECO:0000313" key="3">
    <source>
        <dbReference type="Proteomes" id="UP000199470"/>
    </source>
</evidence>
<keyword evidence="2" id="KW-0031">Aminopeptidase</keyword>
<organism evidence="2 3">
    <name type="scientific">Rugamonas rubra</name>
    <dbReference type="NCBI Taxonomy" id="758825"/>
    <lineage>
        <taxon>Bacteria</taxon>
        <taxon>Pseudomonadati</taxon>
        <taxon>Pseudomonadota</taxon>
        <taxon>Betaproteobacteria</taxon>
        <taxon>Burkholderiales</taxon>
        <taxon>Oxalobacteraceae</taxon>
        <taxon>Telluria group</taxon>
        <taxon>Rugamonas</taxon>
    </lineage>
</organism>